<dbReference type="RefSeq" id="WP_077926741.1">
    <property type="nucleotide sequence ID" value="NZ_BAABKE010000001.1"/>
</dbReference>
<organism evidence="16 17">
    <name type="scientific">Wohlfahrtiimonas larvae</name>
    <dbReference type="NCBI Taxonomy" id="1157986"/>
    <lineage>
        <taxon>Bacteria</taxon>
        <taxon>Pseudomonadati</taxon>
        <taxon>Pseudomonadota</taxon>
        <taxon>Gammaproteobacteria</taxon>
        <taxon>Cardiobacteriales</taxon>
        <taxon>Ignatzschineriaceae</taxon>
        <taxon>Wohlfahrtiimonas</taxon>
    </lineage>
</organism>
<evidence type="ECO:0000259" key="15">
    <source>
        <dbReference type="SMART" id="SM00936"/>
    </source>
</evidence>
<gene>
    <name evidence="16" type="ORF">GCM10023338_02280</name>
</gene>
<dbReference type="InterPro" id="IPR012338">
    <property type="entry name" value="Beta-lactam/transpept-like"/>
</dbReference>
<dbReference type="Pfam" id="PF07943">
    <property type="entry name" value="PBP5_C"/>
    <property type="match status" value="1"/>
</dbReference>
<dbReference type="PANTHER" id="PTHR21581">
    <property type="entry name" value="D-ALANYL-D-ALANINE CARBOXYPEPTIDASE"/>
    <property type="match status" value="1"/>
</dbReference>
<keyword evidence="17" id="KW-1185">Reference proteome</keyword>
<evidence type="ECO:0000256" key="8">
    <source>
        <dbReference type="ARBA" id="ARBA00022801"/>
    </source>
</evidence>
<dbReference type="Gene3D" id="3.40.710.10">
    <property type="entry name" value="DD-peptidase/beta-lactamase superfamily"/>
    <property type="match status" value="1"/>
</dbReference>
<keyword evidence="11" id="KW-0961">Cell wall biogenesis/degradation</keyword>
<evidence type="ECO:0000256" key="4">
    <source>
        <dbReference type="ARBA" id="ARBA00012448"/>
    </source>
</evidence>
<comment type="catalytic activity">
    <reaction evidence="12">
        <text>Preferential cleavage: (Ac)2-L-Lys-D-Ala-|-D-Ala. Also transpeptidation of peptidyl-alanyl moieties that are N-acyl substituents of D-alanine.</text>
        <dbReference type="EC" id="3.4.16.4"/>
    </reaction>
</comment>
<keyword evidence="8" id="KW-0378">Hydrolase</keyword>
<dbReference type="InterPro" id="IPR018044">
    <property type="entry name" value="Peptidase_S11"/>
</dbReference>
<evidence type="ECO:0000313" key="17">
    <source>
        <dbReference type="Proteomes" id="UP001500631"/>
    </source>
</evidence>
<dbReference type="Proteomes" id="UP001500631">
    <property type="component" value="Unassembled WGS sequence"/>
</dbReference>
<dbReference type="GO" id="GO:0004180">
    <property type="term" value="F:carboxypeptidase activity"/>
    <property type="evidence" value="ECO:0007669"/>
    <property type="project" value="UniProtKB-KW"/>
</dbReference>
<proteinExistence type="inferred from homology"/>
<evidence type="ECO:0000256" key="14">
    <source>
        <dbReference type="SAM" id="SignalP"/>
    </source>
</evidence>
<feature type="signal peptide" evidence="14">
    <location>
        <begin position="1"/>
        <end position="20"/>
    </location>
</feature>
<dbReference type="EMBL" id="BAABKE010000001">
    <property type="protein sequence ID" value="GAA5094249.1"/>
    <property type="molecule type" value="Genomic_DNA"/>
</dbReference>
<comment type="function">
    <text evidence="1">Removes C-terminal D-alanyl residues from sugar-peptide cell wall precursors.</text>
</comment>
<name>A0ABP9MGC8_9GAMM</name>
<protein>
    <recommendedName>
        <fullName evidence="4">serine-type D-Ala-D-Ala carboxypeptidase</fullName>
        <ecNumber evidence="4">3.4.16.4</ecNumber>
    </recommendedName>
</protein>
<evidence type="ECO:0000256" key="3">
    <source>
        <dbReference type="ARBA" id="ARBA00007164"/>
    </source>
</evidence>
<evidence type="ECO:0000256" key="10">
    <source>
        <dbReference type="ARBA" id="ARBA00022984"/>
    </source>
</evidence>
<feature type="domain" description="Peptidase S11 D-Ala-D-Ala carboxypeptidase A C-terminal" evidence="15">
    <location>
        <begin position="271"/>
        <end position="361"/>
    </location>
</feature>
<evidence type="ECO:0000256" key="1">
    <source>
        <dbReference type="ARBA" id="ARBA00003217"/>
    </source>
</evidence>
<evidence type="ECO:0000256" key="2">
    <source>
        <dbReference type="ARBA" id="ARBA00004752"/>
    </source>
</evidence>
<dbReference type="PRINTS" id="PR00725">
    <property type="entry name" value="DADACBPTASE1"/>
</dbReference>
<feature type="chain" id="PRO_5045829660" description="serine-type D-Ala-D-Ala carboxypeptidase" evidence="14">
    <location>
        <begin position="21"/>
        <end position="388"/>
    </location>
</feature>
<comment type="caution">
    <text evidence="16">The sequence shown here is derived from an EMBL/GenBank/DDBJ whole genome shotgun (WGS) entry which is preliminary data.</text>
</comment>
<sequence>MKKILLVCLSVLSTSGAGFAQQLPPIPVSVPVKAWVIMDYDTGEILADYNGHQRLEPASVTKVMTSYLVAEAIEKGVIQEDAQVTISPYAQSQEGSRMFAEAGSKITVHDLVLGLVIQSGNDSSIALAEYLYGSESIFAMEMNKKAQELGMKDSNFMNASGLPHANHYSSAYDLAILSRHLIKDFPEHYKIYSQKSFTWNNILQKNRNTLLWTDPSVDGIKTGHTNSAGYNLASSAVRNGFRVIVVVLGTNNEKERAQLSTELLNYAFLNFEHKKLYDQNQIILESPVHEGNADYVKLVSDQNIYVTYPRGQYSELTSSVEVQKPLLAPIEKGAPIGKYIVKNGNKTILTAPLYAESTIEEASFVKRYWDKFKYKFQHKFQKVKTQLF</sequence>
<dbReference type="EC" id="3.4.16.4" evidence="4"/>
<evidence type="ECO:0000256" key="9">
    <source>
        <dbReference type="ARBA" id="ARBA00022960"/>
    </source>
</evidence>
<dbReference type="Pfam" id="PF00768">
    <property type="entry name" value="Peptidase_S11"/>
    <property type="match status" value="1"/>
</dbReference>
<dbReference type="SUPFAM" id="SSF69189">
    <property type="entry name" value="Penicillin-binding protein associated domain"/>
    <property type="match status" value="1"/>
</dbReference>
<dbReference type="SUPFAM" id="SSF56601">
    <property type="entry name" value="beta-lactamase/transpeptidase-like"/>
    <property type="match status" value="1"/>
</dbReference>
<dbReference type="InterPro" id="IPR001967">
    <property type="entry name" value="Peptidase_S11_N"/>
</dbReference>
<keyword evidence="5 16" id="KW-0121">Carboxypeptidase</keyword>
<keyword evidence="9" id="KW-0133">Cell shape</keyword>
<evidence type="ECO:0000256" key="5">
    <source>
        <dbReference type="ARBA" id="ARBA00022645"/>
    </source>
</evidence>
<keyword evidence="6" id="KW-0645">Protease</keyword>
<dbReference type="InterPro" id="IPR012907">
    <property type="entry name" value="Peptidase_S11_C"/>
</dbReference>
<dbReference type="PANTHER" id="PTHR21581:SF6">
    <property type="entry name" value="TRAFFICKING PROTEIN PARTICLE COMPLEX SUBUNIT 12"/>
    <property type="match status" value="1"/>
</dbReference>
<dbReference type="InterPro" id="IPR015956">
    <property type="entry name" value="Peniciliin-bd_prot_C_sf"/>
</dbReference>
<evidence type="ECO:0000256" key="7">
    <source>
        <dbReference type="ARBA" id="ARBA00022729"/>
    </source>
</evidence>
<dbReference type="Gene3D" id="2.60.410.10">
    <property type="entry name" value="D-Ala-D-Ala carboxypeptidase, C-terminal domain"/>
    <property type="match status" value="1"/>
</dbReference>
<evidence type="ECO:0000313" key="16">
    <source>
        <dbReference type="EMBL" id="GAA5094249.1"/>
    </source>
</evidence>
<evidence type="ECO:0000256" key="11">
    <source>
        <dbReference type="ARBA" id="ARBA00023316"/>
    </source>
</evidence>
<evidence type="ECO:0000256" key="12">
    <source>
        <dbReference type="ARBA" id="ARBA00034000"/>
    </source>
</evidence>
<accession>A0ABP9MGC8</accession>
<reference evidence="17" key="1">
    <citation type="journal article" date="2019" name="Int. J. Syst. Evol. Microbiol.">
        <title>The Global Catalogue of Microorganisms (GCM) 10K type strain sequencing project: providing services to taxonomists for standard genome sequencing and annotation.</title>
        <authorList>
            <consortium name="The Broad Institute Genomics Platform"/>
            <consortium name="The Broad Institute Genome Sequencing Center for Infectious Disease"/>
            <person name="Wu L."/>
            <person name="Ma J."/>
        </authorList>
    </citation>
    <scope>NUCLEOTIDE SEQUENCE [LARGE SCALE GENOMIC DNA]</scope>
    <source>
        <strain evidence="17">JCM 18424</strain>
    </source>
</reference>
<comment type="pathway">
    <text evidence="2">Cell wall biogenesis; peptidoglycan biosynthesis.</text>
</comment>
<keyword evidence="10" id="KW-0573">Peptidoglycan synthesis</keyword>
<dbReference type="InterPro" id="IPR037167">
    <property type="entry name" value="Peptidase_S11_C_sf"/>
</dbReference>
<comment type="similarity">
    <text evidence="3 13">Belongs to the peptidase S11 family.</text>
</comment>
<evidence type="ECO:0000256" key="13">
    <source>
        <dbReference type="RuleBase" id="RU004016"/>
    </source>
</evidence>
<evidence type="ECO:0000256" key="6">
    <source>
        <dbReference type="ARBA" id="ARBA00022670"/>
    </source>
</evidence>
<keyword evidence="7 14" id="KW-0732">Signal</keyword>
<dbReference type="SMART" id="SM00936">
    <property type="entry name" value="PBP5_C"/>
    <property type="match status" value="1"/>
</dbReference>